<dbReference type="Gene3D" id="4.10.240.10">
    <property type="entry name" value="Zn(2)-C6 fungal-type DNA-binding domain"/>
    <property type="match status" value="1"/>
</dbReference>
<dbReference type="SMART" id="SM00066">
    <property type="entry name" value="GAL4"/>
    <property type="match status" value="1"/>
</dbReference>
<dbReference type="RefSeq" id="XP_070891917.1">
    <property type="nucleotide sequence ID" value="XM_071049154.1"/>
</dbReference>
<dbReference type="InterPro" id="IPR001138">
    <property type="entry name" value="Zn2Cys6_DnaBD"/>
</dbReference>
<dbReference type="GeneID" id="98164318"/>
<feature type="region of interest" description="Disordered" evidence="5">
    <location>
        <begin position="127"/>
        <end position="160"/>
    </location>
</feature>
<dbReference type="InterPro" id="IPR036864">
    <property type="entry name" value="Zn2-C6_fun-type_DNA-bd_sf"/>
</dbReference>
<reference evidence="7 8" key="1">
    <citation type="submission" date="2024-07" db="EMBL/GenBank/DDBJ databases">
        <title>Section-level genome sequencing and comparative genomics of Aspergillus sections Usti and Cavernicolus.</title>
        <authorList>
            <consortium name="Lawrence Berkeley National Laboratory"/>
            <person name="Nybo J.L."/>
            <person name="Vesth T.C."/>
            <person name="Theobald S."/>
            <person name="Frisvad J.C."/>
            <person name="Larsen T.O."/>
            <person name="Kjaerboelling I."/>
            <person name="Rothschild-Mancinelli K."/>
            <person name="Lyhne E.K."/>
            <person name="Kogle M.E."/>
            <person name="Barry K."/>
            <person name="Clum A."/>
            <person name="Na H."/>
            <person name="Ledsgaard L."/>
            <person name="Lin J."/>
            <person name="Lipzen A."/>
            <person name="Kuo A."/>
            <person name="Riley R."/>
            <person name="Mondo S."/>
            <person name="LaButti K."/>
            <person name="Haridas S."/>
            <person name="Pangalinan J."/>
            <person name="Salamov A.A."/>
            <person name="Simmons B.A."/>
            <person name="Magnuson J.K."/>
            <person name="Chen J."/>
            <person name="Drula E."/>
            <person name="Henrissat B."/>
            <person name="Wiebenga A."/>
            <person name="Lubbers R.J."/>
            <person name="Gomes A.C."/>
            <person name="Macurrencykelacurrency M.R."/>
            <person name="Stajich J."/>
            <person name="Grigoriev I.V."/>
            <person name="Mortensen U.H."/>
            <person name="De vries R.P."/>
            <person name="Baker S.E."/>
            <person name="Andersen M.R."/>
        </authorList>
    </citation>
    <scope>NUCLEOTIDE SEQUENCE [LARGE SCALE GENOMIC DNA]</scope>
    <source>
        <strain evidence="7 8">CBS 756.74</strain>
    </source>
</reference>
<keyword evidence="8" id="KW-1185">Reference proteome</keyword>
<keyword evidence="1" id="KW-0805">Transcription regulation</keyword>
<evidence type="ECO:0000256" key="2">
    <source>
        <dbReference type="ARBA" id="ARBA00023125"/>
    </source>
</evidence>
<dbReference type="PROSITE" id="PS00463">
    <property type="entry name" value="ZN2_CY6_FUNGAL_1"/>
    <property type="match status" value="1"/>
</dbReference>
<dbReference type="PROSITE" id="PS50048">
    <property type="entry name" value="ZN2_CY6_FUNGAL_2"/>
    <property type="match status" value="1"/>
</dbReference>
<keyword evidence="3" id="KW-0804">Transcription</keyword>
<dbReference type="InterPro" id="IPR053187">
    <property type="entry name" value="Notoamide_regulator"/>
</dbReference>
<dbReference type="Pfam" id="PF00172">
    <property type="entry name" value="Zn_clus"/>
    <property type="match status" value="1"/>
</dbReference>
<evidence type="ECO:0000256" key="1">
    <source>
        <dbReference type="ARBA" id="ARBA00023015"/>
    </source>
</evidence>
<feature type="domain" description="Zn(2)-C6 fungal-type" evidence="6">
    <location>
        <begin position="35"/>
        <end position="64"/>
    </location>
</feature>
<dbReference type="PANTHER" id="PTHR47256">
    <property type="entry name" value="ZN(II)2CYS6 TRANSCRIPTION FACTOR (EUROFUNG)-RELATED"/>
    <property type="match status" value="1"/>
</dbReference>
<dbReference type="PANTHER" id="PTHR47256:SF1">
    <property type="entry name" value="ZN(II)2CYS6 TRANSCRIPTION FACTOR (EUROFUNG)"/>
    <property type="match status" value="1"/>
</dbReference>
<gene>
    <name evidence="7" type="ORF">BJX68DRAFT_43118</name>
</gene>
<keyword evidence="4" id="KW-0539">Nucleus</keyword>
<evidence type="ECO:0000256" key="3">
    <source>
        <dbReference type="ARBA" id="ARBA00023163"/>
    </source>
</evidence>
<evidence type="ECO:0000256" key="4">
    <source>
        <dbReference type="ARBA" id="ARBA00023242"/>
    </source>
</evidence>
<evidence type="ECO:0000259" key="6">
    <source>
        <dbReference type="PROSITE" id="PS50048"/>
    </source>
</evidence>
<dbReference type="Proteomes" id="UP001610444">
    <property type="component" value="Unassembled WGS sequence"/>
</dbReference>
<sequence length="201" mass="22590">MGSQQPPRAIAPKPGDSIFRTDISFHPRLQKVSSACLECRKRKQRCDGASPCYFCRRSGHDCVIDEEGDGRRKIALKRKIDSLEQDNEMLLGLIQTIREADEERALEYFRLIRSNLALEDICQHLLPRDSNNEEPSGTALNRESSLEPQNTRQSRPGGAGGIMDIEYLTSRVKAIAHFPRDFYLKILLTGLPPPGGRKLGS</sequence>
<accession>A0ABR4J7L8</accession>
<proteinExistence type="predicted"/>
<dbReference type="SUPFAM" id="SSF57701">
    <property type="entry name" value="Zn2/Cys6 DNA-binding domain"/>
    <property type="match status" value="1"/>
</dbReference>
<organism evidence="7 8">
    <name type="scientific">Aspergillus pseudodeflectus</name>
    <dbReference type="NCBI Taxonomy" id="176178"/>
    <lineage>
        <taxon>Eukaryota</taxon>
        <taxon>Fungi</taxon>
        <taxon>Dikarya</taxon>
        <taxon>Ascomycota</taxon>
        <taxon>Pezizomycotina</taxon>
        <taxon>Eurotiomycetes</taxon>
        <taxon>Eurotiomycetidae</taxon>
        <taxon>Eurotiales</taxon>
        <taxon>Aspergillaceae</taxon>
        <taxon>Aspergillus</taxon>
        <taxon>Aspergillus subgen. Nidulantes</taxon>
    </lineage>
</organism>
<keyword evidence="2" id="KW-0238">DNA-binding</keyword>
<comment type="caution">
    <text evidence="7">The sequence shown here is derived from an EMBL/GenBank/DDBJ whole genome shotgun (WGS) entry which is preliminary data.</text>
</comment>
<protein>
    <recommendedName>
        <fullName evidence="6">Zn(2)-C6 fungal-type domain-containing protein</fullName>
    </recommendedName>
</protein>
<evidence type="ECO:0000313" key="8">
    <source>
        <dbReference type="Proteomes" id="UP001610444"/>
    </source>
</evidence>
<evidence type="ECO:0000256" key="5">
    <source>
        <dbReference type="SAM" id="MobiDB-lite"/>
    </source>
</evidence>
<feature type="compositionally biased region" description="Polar residues" evidence="5">
    <location>
        <begin position="133"/>
        <end position="154"/>
    </location>
</feature>
<dbReference type="CDD" id="cd00067">
    <property type="entry name" value="GAL4"/>
    <property type="match status" value="1"/>
</dbReference>
<evidence type="ECO:0000313" key="7">
    <source>
        <dbReference type="EMBL" id="KAL2836026.1"/>
    </source>
</evidence>
<name>A0ABR4J7L8_9EURO</name>
<dbReference type="EMBL" id="JBFXLR010000127">
    <property type="protein sequence ID" value="KAL2836026.1"/>
    <property type="molecule type" value="Genomic_DNA"/>
</dbReference>